<accession>A0ABN5AR46</accession>
<evidence type="ECO:0000256" key="1">
    <source>
        <dbReference type="SAM" id="SignalP"/>
    </source>
</evidence>
<sequence length="405" mass="42639">MNNKLVLLSLAAAFVLSGCGSDSSDNTADSGEDDNTGGTVQTEIGVFLDAEVGNVDFETETQSGTTNDAGEFEYQEGEQVTFSIGELVFPATDAQATVTPVEILGASSIDDDAVVNMVRLLLSLDVDQDPSNGIGISETAADVATNDIDFYVTVEEFENNASVQSFVTNGGQDTSVDGLVTAEEAVAHLSETLEEAGATPPSIVGAWYETERDEEYEDVTDVFLAFRDDGYYYEIEVENVDTGSGYEYGTYSYELRKLTGEVIADTNGDAGLSDAGEVTVNVGESTMVIVPSTDGLESTFTRIDSASSIVGGWQLNDGSGEEVLFIFRDDGVFSAVQATAEGGGVGLEYGTYEYSADNGTLTFDITVDTSGDTLASTLPIDSVAIDGDTMTITITGEGDVAFTRL</sequence>
<protein>
    <recommendedName>
        <fullName evidence="4">Adhesin</fullName>
    </recommendedName>
</protein>
<feature type="chain" id="PRO_5045036331" description="Adhesin" evidence="1">
    <location>
        <begin position="25"/>
        <end position="405"/>
    </location>
</feature>
<dbReference type="RefSeq" id="WP_088768774.1">
    <property type="nucleotide sequence ID" value="NZ_CP022133.1"/>
</dbReference>
<dbReference type="PROSITE" id="PS51257">
    <property type="entry name" value="PROKAR_LIPOPROTEIN"/>
    <property type="match status" value="1"/>
</dbReference>
<dbReference type="Proteomes" id="UP000197717">
    <property type="component" value="Chromosome"/>
</dbReference>
<organism evidence="2 3">
    <name type="scientific">Idiomarina piscisalsi</name>
    <dbReference type="NCBI Taxonomy" id="1096243"/>
    <lineage>
        <taxon>Bacteria</taxon>
        <taxon>Pseudomonadati</taxon>
        <taxon>Pseudomonadota</taxon>
        <taxon>Gammaproteobacteria</taxon>
        <taxon>Alteromonadales</taxon>
        <taxon>Idiomarinaceae</taxon>
        <taxon>Idiomarina</taxon>
    </lineage>
</organism>
<evidence type="ECO:0000313" key="3">
    <source>
        <dbReference type="Proteomes" id="UP000197717"/>
    </source>
</evidence>
<name>A0ABN5AR46_9GAMM</name>
<evidence type="ECO:0008006" key="4">
    <source>
        <dbReference type="Google" id="ProtNLM"/>
    </source>
</evidence>
<evidence type="ECO:0000313" key="2">
    <source>
        <dbReference type="EMBL" id="ASG66403.1"/>
    </source>
</evidence>
<proteinExistence type="predicted"/>
<gene>
    <name evidence="2" type="ORF">CEW91_09755</name>
</gene>
<reference evidence="2 3" key="1">
    <citation type="submission" date="2017-06" db="EMBL/GenBank/DDBJ databases">
        <title>Complete genome sequence of Idiomarina piscisalsi strain 10PY1A isolated from soil of Soudi Arabia.</title>
        <authorList>
            <person name="Kim M.-C."/>
            <person name="Jung B.K."/>
            <person name="Budiyanto F."/>
            <person name="Nzila A."/>
            <person name="Shin J.-H."/>
        </authorList>
    </citation>
    <scope>NUCLEOTIDE SEQUENCE [LARGE SCALE GENOMIC DNA]</scope>
    <source>
        <strain evidence="2 3">10PY1A</strain>
    </source>
</reference>
<keyword evidence="1" id="KW-0732">Signal</keyword>
<keyword evidence="3" id="KW-1185">Reference proteome</keyword>
<dbReference type="EMBL" id="CP022133">
    <property type="protein sequence ID" value="ASG66403.1"/>
    <property type="molecule type" value="Genomic_DNA"/>
</dbReference>
<feature type="signal peptide" evidence="1">
    <location>
        <begin position="1"/>
        <end position="24"/>
    </location>
</feature>